<dbReference type="EMBL" id="CP144520">
    <property type="protein sequence ID" value="WWC68152.1"/>
    <property type="molecule type" value="Genomic_DNA"/>
</dbReference>
<evidence type="ECO:0000256" key="3">
    <source>
        <dbReference type="ARBA" id="ARBA00006678"/>
    </source>
</evidence>
<dbReference type="InterPro" id="IPR015847">
    <property type="entry name" value="ExoRNase_PH_dom2"/>
</dbReference>
<dbReference type="InterPro" id="IPR027408">
    <property type="entry name" value="PNPase/RNase_PH_dom_sf"/>
</dbReference>
<dbReference type="Gene3D" id="3.30.230.70">
    <property type="entry name" value="GHMP Kinase, N-terminal domain"/>
    <property type="match status" value="1"/>
</dbReference>
<dbReference type="SUPFAM" id="SSF55666">
    <property type="entry name" value="Ribonuclease PH domain 2-like"/>
    <property type="match status" value="1"/>
</dbReference>
<reference evidence="13" key="2">
    <citation type="submission" date="2013-07" db="EMBL/GenBank/DDBJ databases">
        <authorList>
            <consortium name="The Broad Institute Genome Sequencing Platform"/>
            <person name="Cuomo C."/>
            <person name="Litvintseva A."/>
            <person name="Chen Y."/>
            <person name="Heitman J."/>
            <person name="Sun S."/>
            <person name="Springer D."/>
            <person name="Dromer F."/>
            <person name="Young S.K."/>
            <person name="Zeng Q."/>
            <person name="Gargeya S."/>
            <person name="Fitzgerald M."/>
            <person name="Abouelleil A."/>
            <person name="Alvarado L."/>
            <person name="Berlin A.M."/>
            <person name="Chapman S.B."/>
            <person name="Dewar J."/>
            <person name="Goldberg J."/>
            <person name="Griggs A."/>
            <person name="Gujja S."/>
            <person name="Hansen M."/>
            <person name="Howarth C."/>
            <person name="Imamovic A."/>
            <person name="Larimer J."/>
            <person name="McCowan C."/>
            <person name="Murphy C."/>
            <person name="Pearson M."/>
            <person name="Priest M."/>
            <person name="Roberts A."/>
            <person name="Saif S."/>
            <person name="Shea T."/>
            <person name="Sykes S."/>
            <person name="Wortman J."/>
            <person name="Nusbaum C."/>
            <person name="Birren B."/>
        </authorList>
    </citation>
    <scope>NUCLEOTIDE SEQUENCE</scope>
    <source>
        <strain evidence="13">CBS 10737</strain>
    </source>
</reference>
<comment type="subcellular location">
    <subcellularLocation>
        <location evidence="2">Cytoplasm</location>
    </subcellularLocation>
    <subcellularLocation>
        <location evidence="1">Nucleus</location>
    </subcellularLocation>
</comment>
<feature type="domain" description="Exoribonuclease phosphorolytic" evidence="10">
    <location>
        <begin position="42"/>
        <end position="170"/>
    </location>
</feature>
<dbReference type="CDD" id="cd11371">
    <property type="entry name" value="RNase_PH_MTR3"/>
    <property type="match status" value="1"/>
</dbReference>
<dbReference type="GO" id="GO:0034475">
    <property type="term" value="P:U4 snRNA 3'-end processing"/>
    <property type="evidence" value="ECO:0007669"/>
    <property type="project" value="TreeGrafter"/>
</dbReference>
<dbReference type="PANTHER" id="PTHR11953:SF2">
    <property type="entry name" value="EXOSOME COMPLEX COMPONENT MTR3"/>
    <property type="match status" value="1"/>
</dbReference>
<organism evidence="12">
    <name type="scientific">Kwoniella pini CBS 10737</name>
    <dbReference type="NCBI Taxonomy" id="1296096"/>
    <lineage>
        <taxon>Eukaryota</taxon>
        <taxon>Fungi</taxon>
        <taxon>Dikarya</taxon>
        <taxon>Basidiomycota</taxon>
        <taxon>Agaricomycotina</taxon>
        <taxon>Tremellomycetes</taxon>
        <taxon>Tremellales</taxon>
        <taxon>Cryptococcaceae</taxon>
        <taxon>Kwoniella</taxon>
    </lineage>
</organism>
<name>A0A1B9HUX2_9TREE</name>
<evidence type="ECO:0000256" key="6">
    <source>
        <dbReference type="ARBA" id="ARBA00022835"/>
    </source>
</evidence>
<dbReference type="OrthoDB" id="2504340at2759"/>
<sequence length="265" mass="28443">MATAFDRRRIPAPEVSIPPIYEPLDEEPEAGPSKRVDRGNEEARPIFLKTGLISQANGSGYIESGGVKIACSVYGPRPKAPPYTPQGTLNLEIKFAPFASDPRRAPLRDTEPIHLSQLLTQSLIPAIQLEQFPKSSIDIYLLILESDSTSNVISSGLTVASSAIADAGIPMNGLSTGSIVISNKNGQILVDPEENEEKDQSGKLLIGVLPALGKLTNLYMEGELEIDQAIQMIEQAITASRDTHTVLAQSLLEGAQERGLSGEDD</sequence>
<dbReference type="InterPro" id="IPR020568">
    <property type="entry name" value="Ribosomal_Su5_D2-typ_SF"/>
</dbReference>
<keyword evidence="6" id="KW-0271">Exosome</keyword>
<dbReference type="KEGG" id="kpin:30175201"/>
<keyword evidence="14" id="KW-1185">Reference proteome</keyword>
<dbReference type="GO" id="GO:0003723">
    <property type="term" value="F:RNA binding"/>
    <property type="evidence" value="ECO:0007669"/>
    <property type="project" value="UniProtKB-KW"/>
</dbReference>
<dbReference type="SUPFAM" id="SSF54211">
    <property type="entry name" value="Ribosomal protein S5 domain 2-like"/>
    <property type="match status" value="1"/>
</dbReference>
<comment type="similarity">
    <text evidence="3">Belongs to the RNase PH family.</text>
</comment>
<feature type="domain" description="Exoribonuclease phosphorolytic" evidence="11">
    <location>
        <begin position="185"/>
        <end position="238"/>
    </location>
</feature>
<dbReference type="GO" id="GO:0071028">
    <property type="term" value="P:nuclear mRNA surveillance"/>
    <property type="evidence" value="ECO:0007669"/>
    <property type="project" value="TreeGrafter"/>
</dbReference>
<evidence type="ECO:0000259" key="10">
    <source>
        <dbReference type="Pfam" id="PF01138"/>
    </source>
</evidence>
<proteinExistence type="inferred from homology"/>
<evidence type="ECO:0000259" key="11">
    <source>
        <dbReference type="Pfam" id="PF03725"/>
    </source>
</evidence>
<dbReference type="Proteomes" id="UP000094020">
    <property type="component" value="Chromosome 2"/>
</dbReference>
<evidence type="ECO:0000313" key="14">
    <source>
        <dbReference type="Proteomes" id="UP000094020"/>
    </source>
</evidence>
<dbReference type="InterPro" id="IPR050080">
    <property type="entry name" value="RNase_PH"/>
</dbReference>
<dbReference type="GO" id="GO:0071051">
    <property type="term" value="P:poly(A)-dependent snoRNA 3'-end processing"/>
    <property type="evidence" value="ECO:0007669"/>
    <property type="project" value="TreeGrafter"/>
</dbReference>
<evidence type="ECO:0000256" key="7">
    <source>
        <dbReference type="ARBA" id="ARBA00022884"/>
    </source>
</evidence>
<dbReference type="GO" id="GO:0016075">
    <property type="term" value="P:rRNA catabolic process"/>
    <property type="evidence" value="ECO:0007669"/>
    <property type="project" value="TreeGrafter"/>
</dbReference>
<dbReference type="GeneID" id="30175201"/>
<dbReference type="AlphaFoldDB" id="A0A1B9HUX2"/>
<dbReference type="GO" id="GO:0005730">
    <property type="term" value="C:nucleolus"/>
    <property type="evidence" value="ECO:0007669"/>
    <property type="project" value="TreeGrafter"/>
</dbReference>
<dbReference type="Pfam" id="PF01138">
    <property type="entry name" value="RNase_PH"/>
    <property type="match status" value="1"/>
</dbReference>
<reference evidence="13" key="4">
    <citation type="submission" date="2024-02" db="EMBL/GenBank/DDBJ databases">
        <title>Comparative genomics of Cryptococcus and Kwoniella reveals pathogenesis evolution and contrasting modes of karyotype evolution via chromosome fusion or intercentromeric recombination.</title>
        <authorList>
            <person name="Coelho M.A."/>
            <person name="David-Palma M."/>
            <person name="Shea T."/>
            <person name="Bowers K."/>
            <person name="McGinley-Smith S."/>
            <person name="Mohammad A.W."/>
            <person name="Gnirke A."/>
            <person name="Yurkov A.M."/>
            <person name="Nowrousian M."/>
            <person name="Sun S."/>
            <person name="Cuomo C.A."/>
            <person name="Heitman J."/>
        </authorList>
    </citation>
    <scope>NUCLEOTIDE SEQUENCE</scope>
    <source>
        <strain evidence="13">CBS 10737</strain>
    </source>
</reference>
<dbReference type="GO" id="GO:0000176">
    <property type="term" value="C:nuclear exosome (RNase complex)"/>
    <property type="evidence" value="ECO:0007669"/>
    <property type="project" value="UniProtKB-ARBA"/>
</dbReference>
<evidence type="ECO:0000256" key="4">
    <source>
        <dbReference type="ARBA" id="ARBA00022490"/>
    </source>
</evidence>
<feature type="region of interest" description="Disordered" evidence="9">
    <location>
        <begin position="1"/>
        <end position="40"/>
    </location>
</feature>
<keyword evidence="5" id="KW-0698">rRNA processing</keyword>
<dbReference type="Pfam" id="PF03725">
    <property type="entry name" value="RNase_PH_C"/>
    <property type="match status" value="1"/>
</dbReference>
<evidence type="ECO:0000256" key="8">
    <source>
        <dbReference type="ARBA" id="ARBA00023242"/>
    </source>
</evidence>
<dbReference type="STRING" id="1296096.A0A1B9HUX2"/>
<dbReference type="GO" id="GO:0000177">
    <property type="term" value="C:cytoplasmic exosome (RNase complex)"/>
    <property type="evidence" value="ECO:0007669"/>
    <property type="project" value="TreeGrafter"/>
</dbReference>
<dbReference type="InterPro" id="IPR001247">
    <property type="entry name" value="ExoRNase_PH_dom1"/>
</dbReference>
<reference evidence="12" key="1">
    <citation type="submission" date="2013-07" db="EMBL/GenBank/DDBJ databases">
        <title>The Genome Sequence of Cryptococcus pinus CBS10737.</title>
        <authorList>
            <consortium name="The Broad Institute Genome Sequencing Platform"/>
            <person name="Cuomo C."/>
            <person name="Litvintseva A."/>
            <person name="Chen Y."/>
            <person name="Heitman J."/>
            <person name="Sun S."/>
            <person name="Springer D."/>
            <person name="Dromer F."/>
            <person name="Young S.K."/>
            <person name="Zeng Q."/>
            <person name="Gargeya S."/>
            <person name="Fitzgerald M."/>
            <person name="Abouelleil A."/>
            <person name="Alvarado L."/>
            <person name="Berlin A.M."/>
            <person name="Chapman S.B."/>
            <person name="Dewar J."/>
            <person name="Goldberg J."/>
            <person name="Griggs A."/>
            <person name="Gujja S."/>
            <person name="Hansen M."/>
            <person name="Howarth C."/>
            <person name="Imamovic A."/>
            <person name="Larimer J."/>
            <person name="McCowan C."/>
            <person name="Murphy C."/>
            <person name="Pearson M."/>
            <person name="Priest M."/>
            <person name="Roberts A."/>
            <person name="Saif S."/>
            <person name="Shea T."/>
            <person name="Sykes S."/>
            <person name="Wortman J."/>
            <person name="Nusbaum C."/>
            <person name="Birren B."/>
        </authorList>
    </citation>
    <scope>NUCLEOTIDE SEQUENCE [LARGE SCALE GENOMIC DNA]</scope>
    <source>
        <strain evidence="12">CBS 10737</strain>
    </source>
</reference>
<dbReference type="PANTHER" id="PTHR11953">
    <property type="entry name" value="EXOSOME COMPLEX COMPONENT"/>
    <property type="match status" value="1"/>
</dbReference>
<gene>
    <name evidence="12" type="ORF">I206_06832</name>
    <name evidence="13" type="ORF">I206_102075</name>
</gene>
<accession>A0A1B9HUX2</accession>
<reference evidence="12" key="3">
    <citation type="submission" date="2016-07" db="EMBL/GenBank/DDBJ databases">
        <title>Evolution of pathogenesis and genome organization in the Tremellales.</title>
        <authorList>
            <person name="Cuomo C."/>
            <person name="Litvintseva A."/>
            <person name="Heitman J."/>
            <person name="Chen Y."/>
            <person name="Sun S."/>
            <person name="Springer D."/>
            <person name="Dromer F."/>
            <person name="Young S."/>
            <person name="Zeng Q."/>
            <person name="Chapman S."/>
            <person name="Gujja S."/>
            <person name="Saif S."/>
            <person name="Birren B."/>
        </authorList>
    </citation>
    <scope>NUCLEOTIDE SEQUENCE</scope>
    <source>
        <strain evidence="12">CBS 10737</strain>
    </source>
</reference>
<dbReference type="EMBL" id="KV700117">
    <property type="protein sequence ID" value="OCF47058.1"/>
    <property type="molecule type" value="Genomic_DNA"/>
</dbReference>
<evidence type="ECO:0000256" key="1">
    <source>
        <dbReference type="ARBA" id="ARBA00004123"/>
    </source>
</evidence>
<feature type="compositionally biased region" description="Basic and acidic residues" evidence="9">
    <location>
        <begin position="1"/>
        <end position="11"/>
    </location>
</feature>
<dbReference type="InterPro" id="IPR036345">
    <property type="entry name" value="ExoRNase_PH_dom2_sf"/>
</dbReference>
<evidence type="ECO:0000256" key="9">
    <source>
        <dbReference type="SAM" id="MobiDB-lite"/>
    </source>
</evidence>
<evidence type="ECO:0000256" key="5">
    <source>
        <dbReference type="ARBA" id="ARBA00022552"/>
    </source>
</evidence>
<protein>
    <submittedName>
        <fullName evidence="12">Exosome complex component MTR3</fullName>
    </submittedName>
</protein>
<evidence type="ECO:0000313" key="13">
    <source>
        <dbReference type="EMBL" id="WWC68152.1"/>
    </source>
</evidence>
<dbReference type="RefSeq" id="XP_019008277.1">
    <property type="nucleotide sequence ID" value="XM_019158531.1"/>
</dbReference>
<evidence type="ECO:0000313" key="12">
    <source>
        <dbReference type="EMBL" id="OCF47058.1"/>
    </source>
</evidence>
<dbReference type="GO" id="GO:0006364">
    <property type="term" value="P:rRNA processing"/>
    <property type="evidence" value="ECO:0007669"/>
    <property type="project" value="UniProtKB-KW"/>
</dbReference>
<evidence type="ECO:0000256" key="2">
    <source>
        <dbReference type="ARBA" id="ARBA00004496"/>
    </source>
</evidence>
<keyword evidence="4" id="KW-0963">Cytoplasm</keyword>
<keyword evidence="7" id="KW-0694">RNA-binding</keyword>
<keyword evidence="8" id="KW-0539">Nucleus</keyword>